<gene>
    <name evidence="2" type="ORF">GCM10009741_18200</name>
</gene>
<comment type="caution">
    <text evidence="2">The sequence shown here is derived from an EMBL/GenBank/DDBJ whole genome shotgun (WGS) entry which is preliminary data.</text>
</comment>
<dbReference type="Proteomes" id="UP001500363">
    <property type="component" value="Unassembled WGS sequence"/>
</dbReference>
<dbReference type="RefSeq" id="WP_344171932.1">
    <property type="nucleotide sequence ID" value="NZ_BAAANC010000001.1"/>
</dbReference>
<name>A0ABP4L8N7_9ACTN</name>
<organism evidence="2 3">
    <name type="scientific">Kribbella lupini</name>
    <dbReference type="NCBI Taxonomy" id="291602"/>
    <lineage>
        <taxon>Bacteria</taxon>
        <taxon>Bacillati</taxon>
        <taxon>Actinomycetota</taxon>
        <taxon>Actinomycetes</taxon>
        <taxon>Propionibacteriales</taxon>
        <taxon>Kribbellaceae</taxon>
        <taxon>Kribbella</taxon>
    </lineage>
</organism>
<evidence type="ECO:0000313" key="3">
    <source>
        <dbReference type="Proteomes" id="UP001500363"/>
    </source>
</evidence>
<feature type="compositionally biased region" description="Basic and acidic residues" evidence="1">
    <location>
        <begin position="41"/>
        <end position="61"/>
    </location>
</feature>
<feature type="region of interest" description="Disordered" evidence="1">
    <location>
        <begin position="1"/>
        <end position="95"/>
    </location>
</feature>
<feature type="compositionally biased region" description="Gly residues" evidence="1">
    <location>
        <begin position="67"/>
        <end position="81"/>
    </location>
</feature>
<reference evidence="3" key="1">
    <citation type="journal article" date="2019" name="Int. J. Syst. Evol. Microbiol.">
        <title>The Global Catalogue of Microorganisms (GCM) 10K type strain sequencing project: providing services to taxonomists for standard genome sequencing and annotation.</title>
        <authorList>
            <consortium name="The Broad Institute Genomics Platform"/>
            <consortium name="The Broad Institute Genome Sequencing Center for Infectious Disease"/>
            <person name="Wu L."/>
            <person name="Ma J."/>
        </authorList>
    </citation>
    <scope>NUCLEOTIDE SEQUENCE [LARGE SCALE GENOMIC DNA]</scope>
    <source>
        <strain evidence="3">JCM 14303</strain>
    </source>
</reference>
<proteinExistence type="predicted"/>
<feature type="compositionally biased region" description="Basic and acidic residues" evidence="1">
    <location>
        <begin position="1"/>
        <end position="24"/>
    </location>
</feature>
<feature type="region of interest" description="Disordered" evidence="1">
    <location>
        <begin position="119"/>
        <end position="162"/>
    </location>
</feature>
<keyword evidence="3" id="KW-1185">Reference proteome</keyword>
<protein>
    <submittedName>
        <fullName evidence="2">Uncharacterized protein</fullName>
    </submittedName>
</protein>
<evidence type="ECO:0000256" key="1">
    <source>
        <dbReference type="SAM" id="MobiDB-lite"/>
    </source>
</evidence>
<dbReference type="EMBL" id="BAAANC010000001">
    <property type="protein sequence ID" value="GAA1518716.1"/>
    <property type="molecule type" value="Genomic_DNA"/>
</dbReference>
<feature type="compositionally biased region" description="Low complexity" evidence="1">
    <location>
        <begin position="82"/>
        <end position="95"/>
    </location>
</feature>
<accession>A0ABP4L8N7</accession>
<evidence type="ECO:0000313" key="2">
    <source>
        <dbReference type="EMBL" id="GAA1518716.1"/>
    </source>
</evidence>
<sequence>MAEPGDRTPEQDDAARIADTRRAMELGLPPARGTTAPGHGRGADESQRYDGVRSLDDHRDLQAGPAGVAGAGGGGAGGGAAAAGAAPSAAAAGPPSEIVVKKAKEMVEKVQAAVDAHTVEEIWKTSQPSPQGAAPEHHHRPGQGRPPNQRTDRGPGNRGPSR</sequence>